<dbReference type="RefSeq" id="WP_120771485.1">
    <property type="nucleotide sequence ID" value="NZ_CP032627.1"/>
</dbReference>
<evidence type="ECO:0000313" key="3">
    <source>
        <dbReference type="EMBL" id="AYG00097.1"/>
    </source>
</evidence>
<evidence type="ECO:0000313" key="4">
    <source>
        <dbReference type="Proteomes" id="UP000269374"/>
    </source>
</evidence>
<feature type="domain" description="DUF4395" evidence="2">
    <location>
        <begin position="9"/>
        <end position="133"/>
    </location>
</feature>
<keyword evidence="1" id="KW-0812">Transmembrane</keyword>
<dbReference type="Proteomes" id="UP000269374">
    <property type="component" value="Chromosome"/>
</dbReference>
<gene>
    <name evidence="3" type="ORF">D7I46_02735</name>
</gene>
<feature type="transmembrane region" description="Helical" evidence="1">
    <location>
        <begin position="41"/>
        <end position="59"/>
    </location>
</feature>
<name>A0A387BGG1_9LACT</name>
<protein>
    <submittedName>
        <fullName evidence="3">DUF4395 domain-containing protein</fullName>
    </submittedName>
</protein>
<evidence type="ECO:0000259" key="2">
    <source>
        <dbReference type="Pfam" id="PF14340"/>
    </source>
</evidence>
<feature type="transmembrane region" description="Helical" evidence="1">
    <location>
        <begin position="80"/>
        <end position="98"/>
    </location>
</feature>
<dbReference type="OrthoDB" id="2376580at2"/>
<keyword evidence="1" id="KW-0472">Membrane</keyword>
<sequence length="146" mass="16495">MSKPSIQGVPRPLVRTNQTVIVISIILAVFTQFYWVLLLPILAGFLGIFFERNFVILIAKRFLKKKASEYLLEDKSDLRFNQIIATVLLTASLTASLFGHLILAIIFATLVFIAASVALSGFCVGCWLHFQIKQYQYKRKIKKGIS</sequence>
<reference evidence="3 4" key="1">
    <citation type="submission" date="2018-09" db="EMBL/GenBank/DDBJ databases">
        <title>Genome sequencing of strain 1JSPR-7.</title>
        <authorList>
            <person name="Heo J."/>
            <person name="Kim S.-J."/>
            <person name="Kwon S.-W."/>
        </authorList>
    </citation>
    <scope>NUCLEOTIDE SEQUENCE [LARGE SCALE GENOMIC DNA]</scope>
    <source>
        <strain evidence="3 4">1JSPR-7</strain>
    </source>
</reference>
<dbReference type="KEGG" id="lact:D7I46_02735"/>
<feature type="transmembrane region" description="Helical" evidence="1">
    <location>
        <begin position="12"/>
        <end position="35"/>
    </location>
</feature>
<dbReference type="EMBL" id="CP032627">
    <property type="protein sequence ID" value="AYG00097.1"/>
    <property type="molecule type" value="Genomic_DNA"/>
</dbReference>
<proteinExistence type="predicted"/>
<dbReference type="InterPro" id="IPR016942">
    <property type="entry name" value="UCP030042"/>
</dbReference>
<organism evidence="3 4">
    <name type="scientific">Lactococcus allomyrinae</name>
    <dbReference type="NCBI Taxonomy" id="2419773"/>
    <lineage>
        <taxon>Bacteria</taxon>
        <taxon>Bacillati</taxon>
        <taxon>Bacillota</taxon>
        <taxon>Bacilli</taxon>
        <taxon>Lactobacillales</taxon>
        <taxon>Streptococcaceae</taxon>
        <taxon>Lactococcus</taxon>
    </lineage>
</organism>
<keyword evidence="1" id="KW-1133">Transmembrane helix</keyword>
<accession>A0A387BGG1</accession>
<keyword evidence="4" id="KW-1185">Reference proteome</keyword>
<feature type="transmembrane region" description="Helical" evidence="1">
    <location>
        <begin position="104"/>
        <end position="130"/>
    </location>
</feature>
<dbReference type="Pfam" id="PF14340">
    <property type="entry name" value="DUF4395"/>
    <property type="match status" value="1"/>
</dbReference>
<dbReference type="InterPro" id="IPR025508">
    <property type="entry name" value="DUF4395"/>
</dbReference>
<dbReference type="AlphaFoldDB" id="A0A387BGG1"/>
<evidence type="ECO:0000256" key="1">
    <source>
        <dbReference type="SAM" id="Phobius"/>
    </source>
</evidence>
<dbReference type="PIRSF" id="PIRSF030042">
    <property type="entry name" value="UCP030042"/>
    <property type="match status" value="1"/>
</dbReference>